<organism evidence="1 2">
    <name type="scientific">Marasmius tenuissimus</name>
    <dbReference type="NCBI Taxonomy" id="585030"/>
    <lineage>
        <taxon>Eukaryota</taxon>
        <taxon>Fungi</taxon>
        <taxon>Dikarya</taxon>
        <taxon>Basidiomycota</taxon>
        <taxon>Agaricomycotina</taxon>
        <taxon>Agaricomycetes</taxon>
        <taxon>Agaricomycetidae</taxon>
        <taxon>Agaricales</taxon>
        <taxon>Marasmiineae</taxon>
        <taxon>Marasmiaceae</taxon>
        <taxon>Marasmius</taxon>
    </lineage>
</organism>
<accession>A0ABR2ZN01</accession>
<name>A0ABR2ZN01_9AGAR</name>
<proteinExistence type="predicted"/>
<evidence type="ECO:0000313" key="2">
    <source>
        <dbReference type="Proteomes" id="UP001437256"/>
    </source>
</evidence>
<reference evidence="1 2" key="1">
    <citation type="submission" date="2024-05" db="EMBL/GenBank/DDBJ databases">
        <title>A draft genome resource for the thread blight pathogen Marasmius tenuissimus strain MS-2.</title>
        <authorList>
            <person name="Yulfo-Soto G.E."/>
            <person name="Baruah I.K."/>
            <person name="Amoako-Attah I."/>
            <person name="Bukari Y."/>
            <person name="Meinhardt L.W."/>
            <person name="Bailey B.A."/>
            <person name="Cohen S.P."/>
        </authorList>
    </citation>
    <scope>NUCLEOTIDE SEQUENCE [LARGE SCALE GENOMIC DNA]</scope>
    <source>
        <strain evidence="1 2">MS-2</strain>
    </source>
</reference>
<protein>
    <submittedName>
        <fullName evidence="1">Uncharacterized protein</fullName>
    </submittedName>
</protein>
<comment type="caution">
    <text evidence="1">The sequence shown here is derived from an EMBL/GenBank/DDBJ whole genome shotgun (WGS) entry which is preliminary data.</text>
</comment>
<gene>
    <name evidence="1" type="ORF">AAF712_010695</name>
</gene>
<dbReference type="Proteomes" id="UP001437256">
    <property type="component" value="Unassembled WGS sequence"/>
</dbReference>
<keyword evidence="2" id="KW-1185">Reference proteome</keyword>
<sequence>MQKSMGLSAGNAEAPAEAAAVNLGSFPNISVFRLMNWSSEEKDITAGSLNRLTRNVLSQPDFDPRHFDDFDTHCENKKLDKLIAAAKSSDSSKLKAIKLLLFEGNDIWRKGTISIPMLCSGWKFDSEDKAPQLVILDVWYCQPLDIIRPVVKDEEFLKFHV</sequence>
<dbReference type="EMBL" id="JBBXMP010000105">
    <property type="protein sequence ID" value="KAL0062416.1"/>
    <property type="molecule type" value="Genomic_DNA"/>
</dbReference>
<evidence type="ECO:0000313" key="1">
    <source>
        <dbReference type="EMBL" id="KAL0062416.1"/>
    </source>
</evidence>